<sequence length="114" mass="12563">METKYIHCEIEEGIAKVIINRPETLNAIDKDVLNELEDTFTSIEREDSVRVVILTGGGDKAFVAGGDIAAMKEMNLIEGEKFVYRGQRVLSQIENSSKVVIAAINGYTLGGEWS</sequence>
<dbReference type="InterPro" id="IPR029045">
    <property type="entry name" value="ClpP/crotonase-like_dom_sf"/>
</dbReference>
<reference evidence="1 2" key="1">
    <citation type="submission" date="2017-04" db="EMBL/GenBank/DDBJ databases">
        <title>Bacillus krulwichiae AM31D Genome sequencing and assembly.</title>
        <authorList>
            <person name="Krulwich T.A."/>
            <person name="Anastor L."/>
            <person name="Ehrlich R."/>
            <person name="Ehrlich G.D."/>
            <person name="Janto B."/>
        </authorList>
    </citation>
    <scope>NUCLEOTIDE SEQUENCE [LARGE SCALE GENOMIC DNA]</scope>
    <source>
        <strain evidence="1 2">AM31D</strain>
    </source>
</reference>
<dbReference type="Gene3D" id="3.90.226.10">
    <property type="entry name" value="2-enoyl-CoA Hydratase, Chain A, domain 1"/>
    <property type="match status" value="1"/>
</dbReference>
<dbReference type="KEGG" id="bkw:BkAM31D_07555"/>
<dbReference type="SUPFAM" id="SSF52096">
    <property type="entry name" value="ClpP/crotonase"/>
    <property type="match status" value="1"/>
</dbReference>
<evidence type="ECO:0000313" key="1">
    <source>
        <dbReference type="EMBL" id="ARK29727.1"/>
    </source>
</evidence>
<name>A0A1X9M8L1_9BACI</name>
<dbReference type="Pfam" id="PF00378">
    <property type="entry name" value="ECH_1"/>
    <property type="match status" value="1"/>
</dbReference>
<gene>
    <name evidence="1" type="primary">caiD</name>
    <name evidence="1" type="ORF">BkAM31D_07555</name>
</gene>
<protein>
    <submittedName>
        <fullName evidence="1">Carnitinyl-CoA dehydratase</fullName>
        <ecNumber evidence="1">4.2.1.-</ecNumber>
    </submittedName>
</protein>
<dbReference type="Proteomes" id="UP000193006">
    <property type="component" value="Chromosome"/>
</dbReference>
<dbReference type="InterPro" id="IPR001753">
    <property type="entry name" value="Enoyl-CoA_hydra/iso"/>
</dbReference>
<dbReference type="PANTHER" id="PTHR11941">
    <property type="entry name" value="ENOYL-COA HYDRATASE-RELATED"/>
    <property type="match status" value="1"/>
</dbReference>
<keyword evidence="2" id="KW-1185">Reference proteome</keyword>
<keyword evidence="1" id="KW-0456">Lyase</keyword>
<dbReference type="AlphaFoldDB" id="A0A1X9M8L1"/>
<dbReference type="CDD" id="cd06558">
    <property type="entry name" value="crotonase-like"/>
    <property type="match status" value="1"/>
</dbReference>
<dbReference type="STRING" id="199441.BkAM31D_07555"/>
<dbReference type="GO" id="GO:0006635">
    <property type="term" value="P:fatty acid beta-oxidation"/>
    <property type="evidence" value="ECO:0007669"/>
    <property type="project" value="TreeGrafter"/>
</dbReference>
<dbReference type="EMBL" id="CP020814">
    <property type="protein sequence ID" value="ARK29727.1"/>
    <property type="molecule type" value="Genomic_DNA"/>
</dbReference>
<accession>A0A1X9M8L1</accession>
<evidence type="ECO:0000313" key="2">
    <source>
        <dbReference type="Proteomes" id="UP000193006"/>
    </source>
</evidence>
<dbReference type="PANTHER" id="PTHR11941:SF54">
    <property type="entry name" value="ENOYL-COA HYDRATASE, MITOCHONDRIAL"/>
    <property type="match status" value="1"/>
</dbReference>
<organism evidence="1 2">
    <name type="scientific">Halalkalibacter krulwichiae</name>
    <dbReference type="NCBI Taxonomy" id="199441"/>
    <lineage>
        <taxon>Bacteria</taxon>
        <taxon>Bacillati</taxon>
        <taxon>Bacillota</taxon>
        <taxon>Bacilli</taxon>
        <taxon>Bacillales</taxon>
        <taxon>Bacillaceae</taxon>
        <taxon>Halalkalibacter</taxon>
    </lineage>
</organism>
<dbReference type="GO" id="GO:0016829">
    <property type="term" value="F:lyase activity"/>
    <property type="evidence" value="ECO:0007669"/>
    <property type="project" value="UniProtKB-KW"/>
</dbReference>
<dbReference type="EC" id="4.2.1.-" evidence="1"/>
<proteinExistence type="predicted"/>